<evidence type="ECO:0000313" key="6">
    <source>
        <dbReference type="WBParaSite" id="DME_0000251001-mRNA-1"/>
    </source>
</evidence>
<dbReference type="Proteomes" id="UP000038040">
    <property type="component" value="Unplaced"/>
</dbReference>
<evidence type="ECO:0000313" key="4">
    <source>
        <dbReference type="Proteomes" id="UP000038040"/>
    </source>
</evidence>
<evidence type="ECO:0000256" key="1">
    <source>
        <dbReference type="ARBA" id="ARBA00012513"/>
    </source>
</evidence>
<dbReference type="PANTHER" id="PTHR11909">
    <property type="entry name" value="CASEIN KINASE-RELATED"/>
    <property type="match status" value="1"/>
</dbReference>
<proteinExistence type="predicted"/>
<organism evidence="4 6">
    <name type="scientific">Dracunculus medinensis</name>
    <name type="common">Guinea worm</name>
    <dbReference type="NCBI Taxonomy" id="318479"/>
    <lineage>
        <taxon>Eukaryota</taxon>
        <taxon>Metazoa</taxon>
        <taxon>Ecdysozoa</taxon>
        <taxon>Nematoda</taxon>
        <taxon>Chromadorea</taxon>
        <taxon>Rhabditida</taxon>
        <taxon>Spirurina</taxon>
        <taxon>Dracunculoidea</taxon>
        <taxon>Dracunculidae</taxon>
        <taxon>Dracunculus</taxon>
    </lineage>
</organism>
<dbReference type="GO" id="GO:0004674">
    <property type="term" value="F:protein serine/threonine kinase activity"/>
    <property type="evidence" value="ECO:0007669"/>
    <property type="project" value="UniProtKB-EC"/>
</dbReference>
<evidence type="ECO:0000313" key="3">
    <source>
        <dbReference type="EMBL" id="VDN56897.1"/>
    </source>
</evidence>
<gene>
    <name evidence="3" type="ORF">DME_LOCUS6870</name>
</gene>
<dbReference type="GO" id="GO:0005524">
    <property type="term" value="F:ATP binding"/>
    <property type="evidence" value="ECO:0007669"/>
    <property type="project" value="InterPro"/>
</dbReference>
<name>A0A0N4U6G5_DRAME</name>
<keyword evidence="5" id="KW-1185">Reference proteome</keyword>
<dbReference type="AlphaFoldDB" id="A0A0N4U6G5"/>
<evidence type="ECO:0000259" key="2">
    <source>
        <dbReference type="PROSITE" id="PS50011"/>
    </source>
</evidence>
<dbReference type="SMART" id="SM00220">
    <property type="entry name" value="S_TKc"/>
    <property type="match status" value="1"/>
</dbReference>
<reference evidence="6" key="1">
    <citation type="submission" date="2017-02" db="UniProtKB">
        <authorList>
            <consortium name="WormBaseParasite"/>
        </authorList>
    </citation>
    <scope>IDENTIFICATION</scope>
</reference>
<dbReference type="InterPro" id="IPR011009">
    <property type="entry name" value="Kinase-like_dom_sf"/>
</dbReference>
<feature type="domain" description="Protein kinase" evidence="2">
    <location>
        <begin position="13"/>
        <end position="305"/>
    </location>
</feature>
<evidence type="ECO:0000313" key="5">
    <source>
        <dbReference type="Proteomes" id="UP000274756"/>
    </source>
</evidence>
<dbReference type="STRING" id="318479.A0A0N4U6G5"/>
<dbReference type="Proteomes" id="UP000274756">
    <property type="component" value="Unassembled WGS sequence"/>
</dbReference>
<dbReference type="InterPro" id="IPR008271">
    <property type="entry name" value="Ser/Thr_kinase_AS"/>
</dbReference>
<dbReference type="OrthoDB" id="5979581at2759"/>
<dbReference type="Gene3D" id="1.10.510.10">
    <property type="entry name" value="Transferase(Phosphotransferase) domain 1"/>
    <property type="match status" value="1"/>
</dbReference>
<reference evidence="3 5" key="2">
    <citation type="submission" date="2018-11" db="EMBL/GenBank/DDBJ databases">
        <authorList>
            <consortium name="Pathogen Informatics"/>
        </authorList>
    </citation>
    <scope>NUCLEOTIDE SEQUENCE [LARGE SCALE GENOMIC DNA]</scope>
</reference>
<dbReference type="PROSITE" id="PS00108">
    <property type="entry name" value="PROTEIN_KINASE_ST"/>
    <property type="match status" value="1"/>
</dbReference>
<sequence>MDLHKTIFRIGKWRIINKIGEGGFGQVYRVQNIHKPYKFGALKIEPNNQLGESTIKLEIAIIKRLNQNVENHHHVIQLFHAAKRRKFSYMVVTLLGENLRNLKRKCPNQLMTAKTWSRIGIQCLYSLKLLHDIGIVHRDIKPANFVLGSENDPQRARFIHILDFGLSRNFAFEEKKDSWIARKARPTAHFRGTLRYCSVSAHDKNEQLMENNKFSINNREIRFEKGRKDDIWSLIYILIEMHCGLPWQKEKNKKKLQIKKMTITDKELFRNFPAEFNVVLPHLRELNYYSRPDYFLIYKCFHDVIKRLNIKYNEKFDWETDEQFNKMSAKMKQPDYDAVEAFFKKDPLKINGPPTSIGQKKFFFKQN</sequence>
<dbReference type="SUPFAM" id="SSF56112">
    <property type="entry name" value="Protein kinase-like (PK-like)"/>
    <property type="match status" value="1"/>
</dbReference>
<dbReference type="PROSITE" id="PS50011">
    <property type="entry name" value="PROTEIN_KINASE_DOM"/>
    <property type="match status" value="1"/>
</dbReference>
<dbReference type="Pfam" id="PF00069">
    <property type="entry name" value="Pkinase"/>
    <property type="match status" value="1"/>
</dbReference>
<dbReference type="InterPro" id="IPR000719">
    <property type="entry name" value="Prot_kinase_dom"/>
</dbReference>
<dbReference type="EC" id="2.7.11.1" evidence="1"/>
<dbReference type="WBParaSite" id="DME_0000251001-mRNA-1">
    <property type="protein sequence ID" value="DME_0000251001-mRNA-1"/>
    <property type="gene ID" value="DME_0000251001"/>
</dbReference>
<dbReference type="InterPro" id="IPR050235">
    <property type="entry name" value="CK1_Ser-Thr_kinase"/>
</dbReference>
<accession>A0A0N4U6G5</accession>
<dbReference type="EMBL" id="UYYG01001157">
    <property type="protein sequence ID" value="VDN56897.1"/>
    <property type="molecule type" value="Genomic_DNA"/>
</dbReference>
<protein>
    <recommendedName>
        <fullName evidence="1">non-specific serine/threonine protein kinase</fullName>
        <ecNumber evidence="1">2.7.11.1</ecNumber>
    </recommendedName>
</protein>